<proteinExistence type="predicted"/>
<dbReference type="STRING" id="196627.cg1465"/>
<evidence type="ECO:0000256" key="1">
    <source>
        <dbReference type="SAM" id="Phobius"/>
    </source>
</evidence>
<feature type="transmembrane region" description="Helical" evidence="1">
    <location>
        <begin position="59"/>
        <end position="86"/>
    </location>
</feature>
<dbReference type="Proteomes" id="UP000000582">
    <property type="component" value="Chromosome"/>
</dbReference>
<organism evidence="2 3">
    <name type="scientific">Corynebacterium glutamicum (strain ATCC 13032 / DSM 20300 / JCM 1318 / BCRC 11384 / CCUG 27702 / LMG 3730 / NBRC 12168 / NCIMB 10025 / NRRL B-2784 / 534)</name>
    <dbReference type="NCBI Taxonomy" id="196627"/>
    <lineage>
        <taxon>Bacteria</taxon>
        <taxon>Bacillati</taxon>
        <taxon>Actinomycetota</taxon>
        <taxon>Actinomycetes</taxon>
        <taxon>Mycobacteriales</taxon>
        <taxon>Corynebacteriaceae</taxon>
        <taxon>Corynebacterium</taxon>
    </lineage>
</organism>
<accession>Q8NQX7</accession>
<dbReference type="eggNOG" id="ENOG5032KXQ">
    <property type="taxonomic scope" value="Bacteria"/>
</dbReference>
<name>Q8NQX7_CORGL</name>
<dbReference type="AlphaFoldDB" id="Q8NQX7"/>
<dbReference type="PATRIC" id="fig|196627.13.peg.1272"/>
<keyword evidence="1" id="KW-0812">Transmembrane</keyword>
<dbReference type="Pfam" id="PF11188">
    <property type="entry name" value="DUF2975"/>
    <property type="match status" value="1"/>
</dbReference>
<gene>
    <name evidence="2" type="ordered locus">Cgl1295</name>
</gene>
<dbReference type="EMBL" id="BA000036">
    <property type="protein sequence ID" value="BAB98688.1"/>
    <property type="molecule type" value="Genomic_DNA"/>
</dbReference>
<dbReference type="InterPro" id="IPR021354">
    <property type="entry name" value="DUF2975"/>
</dbReference>
<dbReference type="OrthoDB" id="3240470at2"/>
<keyword evidence="3" id="KW-1185">Reference proteome</keyword>
<feature type="transmembrane region" description="Helical" evidence="1">
    <location>
        <begin position="131"/>
        <end position="151"/>
    </location>
</feature>
<reference evidence="3" key="1">
    <citation type="journal article" date="2003" name="Appl. Microbiol. Biotechnol.">
        <title>The Corynebacterium glutamicum genome: features and impacts on biotechnological processes.</title>
        <authorList>
            <person name="Ikeda M."/>
            <person name="Nakagawa S."/>
        </authorList>
    </citation>
    <scope>NUCLEOTIDE SEQUENCE [LARGE SCALE GENOMIC DNA]</scope>
    <source>
        <strain evidence="3">ATCC 13032 / DSM 20300 / BCRC 11384 / JCM 1318 / LMG 3730 / NCIMB 10025</strain>
    </source>
</reference>
<evidence type="ECO:0000313" key="3">
    <source>
        <dbReference type="Proteomes" id="UP000000582"/>
    </source>
</evidence>
<keyword evidence="1" id="KW-1133">Transmembrane helix</keyword>
<dbReference type="HOGENOM" id="CLU_101801_1_0_11"/>
<feature type="transmembrane region" description="Helical" evidence="1">
    <location>
        <begin position="106"/>
        <end position="125"/>
    </location>
</feature>
<evidence type="ECO:0000313" key="2">
    <source>
        <dbReference type="EMBL" id="BAB98688.1"/>
    </source>
</evidence>
<dbReference type="KEGG" id="cgl:Cgl1295"/>
<dbReference type="BioCyc" id="CORYNE:G18NG-10868-MONOMER"/>
<keyword evidence="1" id="KW-0472">Membrane</keyword>
<sequence length="172" mass="18810">MKRYAHPRRMSERFPMNPRILMLLRIIFGAAFLALLVLQVLLAIKIVRDGLNSGELSPIPLTILASFVIIGFGLVQFIIVCLFALLRLVEDDEIFDAHSLAWVDRIAITIAAGAVLLLPMAYIVAEVDDAPGAIVFGLILAMLITGVSLLVKIMRALLARAIGFSTELESVI</sequence>
<protein>
    <submittedName>
        <fullName evidence="2">Hypothetical membrane protein</fullName>
    </submittedName>
</protein>